<evidence type="ECO:0000313" key="3">
    <source>
        <dbReference type="EMBL" id="PLW29986.1"/>
    </source>
</evidence>
<accession>A0A2N5TWW1</accession>
<protein>
    <submittedName>
        <fullName evidence="3">Uncharacterized protein</fullName>
    </submittedName>
</protein>
<reference evidence="3 4" key="1">
    <citation type="submission" date="2017-11" db="EMBL/GenBank/DDBJ databases">
        <title>De novo assembly and phasing of dikaryotic genomes from two isolates of Puccinia coronata f. sp. avenae, the causal agent of oat crown rust.</title>
        <authorList>
            <person name="Miller M.E."/>
            <person name="Zhang Y."/>
            <person name="Omidvar V."/>
            <person name="Sperschneider J."/>
            <person name="Schwessinger B."/>
            <person name="Raley C."/>
            <person name="Palmer J.M."/>
            <person name="Garnica D."/>
            <person name="Upadhyaya N."/>
            <person name="Rathjen J."/>
            <person name="Taylor J.M."/>
            <person name="Park R.F."/>
            <person name="Dodds P.N."/>
            <person name="Hirsch C.D."/>
            <person name="Kianian S.F."/>
            <person name="Figueroa M."/>
        </authorList>
    </citation>
    <scope>NUCLEOTIDE SEQUENCE [LARGE SCALE GENOMIC DNA]</scope>
    <source>
        <strain evidence="3">12SD80</strain>
    </source>
</reference>
<name>A0A2N5TWW1_9BASI</name>
<dbReference type="AlphaFoldDB" id="A0A2N5TWW1"/>
<feature type="compositionally biased region" description="Low complexity" evidence="1">
    <location>
        <begin position="190"/>
        <end position="207"/>
    </location>
</feature>
<evidence type="ECO:0000313" key="4">
    <source>
        <dbReference type="Proteomes" id="UP000235392"/>
    </source>
</evidence>
<dbReference type="EMBL" id="PGCI01000313">
    <property type="protein sequence ID" value="PLW29981.1"/>
    <property type="molecule type" value="Genomic_DNA"/>
</dbReference>
<dbReference type="EMBL" id="PGCI01000313">
    <property type="protein sequence ID" value="PLW29986.1"/>
    <property type="molecule type" value="Genomic_DNA"/>
</dbReference>
<comment type="caution">
    <text evidence="3">The sequence shown here is derived from an EMBL/GenBank/DDBJ whole genome shotgun (WGS) entry which is preliminary data.</text>
</comment>
<feature type="region of interest" description="Disordered" evidence="1">
    <location>
        <begin position="164"/>
        <end position="239"/>
    </location>
</feature>
<gene>
    <name evidence="3" type="ORF">PCASD_21756</name>
    <name evidence="2" type="ORF">PCASD_21761</name>
</gene>
<evidence type="ECO:0000313" key="2">
    <source>
        <dbReference type="EMBL" id="PLW29981.1"/>
    </source>
</evidence>
<evidence type="ECO:0000256" key="1">
    <source>
        <dbReference type="SAM" id="MobiDB-lite"/>
    </source>
</evidence>
<proteinExistence type="predicted"/>
<organism evidence="3 4">
    <name type="scientific">Puccinia coronata f. sp. avenae</name>
    <dbReference type="NCBI Taxonomy" id="200324"/>
    <lineage>
        <taxon>Eukaryota</taxon>
        <taxon>Fungi</taxon>
        <taxon>Dikarya</taxon>
        <taxon>Basidiomycota</taxon>
        <taxon>Pucciniomycotina</taxon>
        <taxon>Pucciniomycetes</taxon>
        <taxon>Pucciniales</taxon>
        <taxon>Pucciniaceae</taxon>
        <taxon>Puccinia</taxon>
    </lineage>
</organism>
<sequence length="239" mass="26212">MAPLAIPVEMMSSGDIGKTVYKKGLAFALGAISNSTIWQDAQCIHIQKRNQLDDSTKDRLTYIDLKQFASDIRIHKKTCDELCSHHGFLPAFRYNILMRTNTFNHCVLHNNIEHVPDISKLRRDIWQICHVTLMNANKLSFQDNPYVDGGVRFGWDTTTGTLKKPKAKQNIGGGSNNTQNGGFQGGSSGAPGPSSSMVGGSQSNSNSGNGGGGFRGNHGGFNKNKPQNNQKRSFNERNE</sequence>
<dbReference type="Proteomes" id="UP000235392">
    <property type="component" value="Unassembled WGS sequence"/>
</dbReference>
<feature type="compositionally biased region" description="Gly residues" evidence="1">
    <location>
        <begin position="208"/>
        <end position="219"/>
    </location>
</feature>